<dbReference type="PANTHER" id="PTHR35992">
    <property type="entry name" value="CYTOMATRIX PROTEIN-LIKE PROTEIN"/>
    <property type="match status" value="1"/>
</dbReference>
<feature type="coiled-coil region" evidence="1">
    <location>
        <begin position="116"/>
        <end position="176"/>
    </location>
</feature>
<dbReference type="OrthoDB" id="1921280at2759"/>
<dbReference type="AlphaFoldDB" id="A0A835AMX5"/>
<keyword evidence="1" id="KW-0175">Coiled coil</keyword>
<evidence type="ECO:0000256" key="1">
    <source>
        <dbReference type="SAM" id="Coils"/>
    </source>
</evidence>
<proteinExistence type="predicted"/>
<comment type="caution">
    <text evidence="3">The sequence shown here is derived from an EMBL/GenBank/DDBJ whole genome shotgun (WGS) entry which is preliminary data.</text>
</comment>
<feature type="region of interest" description="Disordered" evidence="2">
    <location>
        <begin position="267"/>
        <end position="290"/>
    </location>
</feature>
<dbReference type="EMBL" id="JACEFO010002379">
    <property type="protein sequence ID" value="KAF8663234.1"/>
    <property type="molecule type" value="Genomic_DNA"/>
</dbReference>
<organism evidence="3 4">
    <name type="scientific">Digitaria exilis</name>
    <dbReference type="NCBI Taxonomy" id="1010633"/>
    <lineage>
        <taxon>Eukaryota</taxon>
        <taxon>Viridiplantae</taxon>
        <taxon>Streptophyta</taxon>
        <taxon>Embryophyta</taxon>
        <taxon>Tracheophyta</taxon>
        <taxon>Spermatophyta</taxon>
        <taxon>Magnoliopsida</taxon>
        <taxon>Liliopsida</taxon>
        <taxon>Poales</taxon>
        <taxon>Poaceae</taxon>
        <taxon>PACMAD clade</taxon>
        <taxon>Panicoideae</taxon>
        <taxon>Panicodae</taxon>
        <taxon>Paniceae</taxon>
        <taxon>Anthephorinae</taxon>
        <taxon>Digitaria</taxon>
    </lineage>
</organism>
<sequence length="402" mass="46016">MARGGGGGGSPAPPRGQVYLPQWRRLYDRLLKMLREEHTLAEELSVERAHLLAELEFQRIGRREREGIFQARIQQILTDEERRRRVEKAETAVLVGAKDMESRCYQELVELADSDAEDLRSHISTLAAENSELKAKLKDVEHQTELNGNNVDQHSGKDLRQELRKLKQAYKTLSSEKDKHISSLTAEKDFVWNQFKTMEQEYIVTIKNKNMEAKQATEAAHKLQQKVDELQVEGQKKDDEIVRLRVEVTKAKENMLILEDELKQMNSLKKNKKSKSEGPIRKERSRTSVTPEMRDVKTIRTRVSDTSKKRKRVSSLPCVSIPFRHLQVYAKAHICYSHIIHASAHKGPSHIRLGTRSTNMGSQRCSIRVLQVKAAVSPVLLPPHFMVPRLKTSTPSVTRGQV</sequence>
<evidence type="ECO:0000313" key="3">
    <source>
        <dbReference type="EMBL" id="KAF8663234.1"/>
    </source>
</evidence>
<dbReference type="PANTHER" id="PTHR35992:SF1">
    <property type="entry name" value="CYTOMATRIX PROTEIN-LIKE PROTEIN"/>
    <property type="match status" value="1"/>
</dbReference>
<dbReference type="Proteomes" id="UP000636709">
    <property type="component" value="Unassembled WGS sequence"/>
</dbReference>
<evidence type="ECO:0000256" key="2">
    <source>
        <dbReference type="SAM" id="MobiDB-lite"/>
    </source>
</evidence>
<evidence type="ECO:0000313" key="4">
    <source>
        <dbReference type="Proteomes" id="UP000636709"/>
    </source>
</evidence>
<feature type="compositionally biased region" description="Basic and acidic residues" evidence="2">
    <location>
        <begin position="274"/>
        <end position="290"/>
    </location>
</feature>
<name>A0A835AMX5_9POAL</name>
<accession>A0A835AMX5</accession>
<protein>
    <submittedName>
        <fullName evidence="3">Uncharacterized protein</fullName>
    </submittedName>
</protein>
<keyword evidence="4" id="KW-1185">Reference proteome</keyword>
<reference evidence="3" key="1">
    <citation type="submission" date="2020-07" db="EMBL/GenBank/DDBJ databases">
        <title>Genome sequence and genetic diversity analysis of an under-domesticated orphan crop, white fonio (Digitaria exilis).</title>
        <authorList>
            <person name="Bennetzen J.L."/>
            <person name="Chen S."/>
            <person name="Ma X."/>
            <person name="Wang X."/>
            <person name="Yssel A.E.J."/>
            <person name="Chaluvadi S.R."/>
            <person name="Johnson M."/>
            <person name="Gangashetty P."/>
            <person name="Hamidou F."/>
            <person name="Sanogo M.D."/>
            <person name="Zwaenepoel A."/>
            <person name="Wallace J."/>
            <person name="Van De Peer Y."/>
            <person name="Van Deynze A."/>
        </authorList>
    </citation>
    <scope>NUCLEOTIDE SEQUENCE</scope>
    <source>
        <tissue evidence="3">Leaves</tissue>
    </source>
</reference>
<gene>
    <name evidence="3" type="ORF">HU200_055840</name>
</gene>